<evidence type="ECO:0000313" key="3">
    <source>
        <dbReference type="Proteomes" id="UP001519363"/>
    </source>
</evidence>
<evidence type="ECO:0000313" key="2">
    <source>
        <dbReference type="EMBL" id="MBP2477713.1"/>
    </source>
</evidence>
<protein>
    <recommendedName>
        <fullName evidence="1">TIR domain-containing protein</fullName>
    </recommendedName>
</protein>
<reference evidence="2 3" key="1">
    <citation type="submission" date="2021-03" db="EMBL/GenBank/DDBJ databases">
        <title>Sequencing the genomes of 1000 actinobacteria strains.</title>
        <authorList>
            <person name="Klenk H.-P."/>
        </authorList>
    </citation>
    <scope>NUCLEOTIDE SEQUENCE [LARGE SCALE GENOMIC DNA]</scope>
    <source>
        <strain evidence="2 3">DSM 44580</strain>
    </source>
</reference>
<dbReference type="InterPro" id="IPR035897">
    <property type="entry name" value="Toll_tir_struct_dom_sf"/>
</dbReference>
<dbReference type="Pfam" id="PF13676">
    <property type="entry name" value="TIR_2"/>
    <property type="match status" value="1"/>
</dbReference>
<dbReference type="InterPro" id="IPR000157">
    <property type="entry name" value="TIR_dom"/>
</dbReference>
<dbReference type="Gene3D" id="3.40.50.10140">
    <property type="entry name" value="Toll/interleukin-1 receptor homology (TIR) domain"/>
    <property type="match status" value="1"/>
</dbReference>
<dbReference type="SUPFAM" id="SSF52200">
    <property type="entry name" value="Toll/Interleukin receptor TIR domain"/>
    <property type="match status" value="1"/>
</dbReference>
<comment type="caution">
    <text evidence="2">The sequence shown here is derived from an EMBL/GenBank/DDBJ whole genome shotgun (WGS) entry which is preliminary data.</text>
</comment>
<gene>
    <name evidence="2" type="ORF">JOF53_006585</name>
</gene>
<name>A0ABS5AMB7_9PSEU</name>
<proteinExistence type="predicted"/>
<sequence length="1230" mass="135212">MSRPGIFISFRGQDGEFVAHAIDMHARGRFGDLAVFRSSRSIGPGDVFAPELLEAIERCVVMLVVVGPNWLVRGDDGHRRIDDPEDWVRREVRTALADGKRVVVVRFGGAPRLIADDLPDDIAELAIRQDVEVTHKNIAHLLPRLMDDLFQLEPELRIGATDGLRGLDEWWAHWSGVTRPSMPAALPVAGRDAEVGALGAWLAGPPSPLLLRCASTDEGSAFTAAVLELHHPDVRAVRLTSEAGAEHCVGLAPPLLVVVATPDVDVHALVARGLHVLLLQHIHTSSKVGGGVVTLPRLSTERALEVFLGAGLPHAQARKAAGVARRSMAVWRWKSADGLRAPEWAVDTMSGLVLAGSWSTSDRFADQDAVAGLLKADWEDIERFAQLTASSEAPLLHRSGTRWQLADSEAAWIMLRNFLTRSVLQRWHAMAVAVLTEPDPLLELPTDERFPAKAMGTDRKYSDEFRRAVALAAALMGADGEERLSDGLTGQSHASQVVREVLDLCNGDRTGNTWLSVAEQLPLLAEAAPAEFLLALDEALVGDTPLLAHVLARAGERPGRFGLKVWLLWALETLCWSSEHLPHAARVLARLDELVTAGDNDHDQPLDSLRRVFQPGWAYTSATLETRLQVVDGLSGRYPGVWWKLLRELVSLPPSRLHQRTKQPECRDSWLPETEGPTPDEMEAAFDGVAERVVLALAAGPQRWIDLVPLTAYIPVRQRDRIVQGLSEADFTTLDDEQVLRLWSALDEFVRVQRTHPGMVADHVVATFAAVADQVEPQQRAERYVWLFTALPRLPGVDWDDIAGYDRELAALRADAVRKAAGAGLAGLLELARRSKQPDEVGAVTARATEDLFLDDVVLFLGGPGHEARFARSWVETRVREGGEPWWRPLVTRITTWSARGQADFLIALSRSADVSALLDVVGGEVAELFWRQVPPWPPVGDEPERFFDLVLEHRRPWSVISVLSRAVRVDPETAWARSPLLITKALTGAASDGSAERPYQGASFDVAHLLDHLTTLIGDSPEVAGLELVYRQYLVGHRVPRTLYLRMEADPAAFAEAVRLAHPGEGQPRLPLRVPAYLALRDWRWRQDGLLGLDQLDDYLGRARQVLAEDDRLLRCGDEAFGGMLTGVPAGDDGLWPVEAVRDLLDEPGSTALAGGFVMGVIGNRGTTARSLFEGGDQERRRAAKLEHDADAMAARWPRAAAVLRDCARAFRSYGLHNDDDAEDTRDEL</sequence>
<organism evidence="2 3">
    <name type="scientific">Crossiella equi</name>
    <dbReference type="NCBI Taxonomy" id="130796"/>
    <lineage>
        <taxon>Bacteria</taxon>
        <taxon>Bacillati</taxon>
        <taxon>Actinomycetota</taxon>
        <taxon>Actinomycetes</taxon>
        <taxon>Pseudonocardiales</taxon>
        <taxon>Pseudonocardiaceae</taxon>
        <taxon>Crossiella</taxon>
    </lineage>
</organism>
<dbReference type="Proteomes" id="UP001519363">
    <property type="component" value="Unassembled WGS sequence"/>
</dbReference>
<dbReference type="PROSITE" id="PS50104">
    <property type="entry name" value="TIR"/>
    <property type="match status" value="1"/>
</dbReference>
<accession>A0ABS5AMB7</accession>
<feature type="domain" description="TIR" evidence="1">
    <location>
        <begin position="2"/>
        <end position="133"/>
    </location>
</feature>
<dbReference type="EMBL" id="JAGIOO010000001">
    <property type="protein sequence ID" value="MBP2477713.1"/>
    <property type="molecule type" value="Genomic_DNA"/>
</dbReference>
<keyword evidence="3" id="KW-1185">Reference proteome</keyword>
<dbReference type="RefSeq" id="WP_158103664.1">
    <property type="nucleotide sequence ID" value="NZ_JAGIOO010000001.1"/>
</dbReference>
<evidence type="ECO:0000259" key="1">
    <source>
        <dbReference type="PROSITE" id="PS50104"/>
    </source>
</evidence>